<dbReference type="InterPro" id="IPR023608">
    <property type="entry name" value="Transglutaminase_animal"/>
</dbReference>
<evidence type="ECO:0000256" key="5">
    <source>
        <dbReference type="ARBA" id="ARBA00023315"/>
    </source>
</evidence>
<protein>
    <recommendedName>
        <fullName evidence="6">protein-glutamine gamma-glutamyltransferase</fullName>
        <ecNumber evidence="6">2.3.2.13</ecNumber>
    </recommendedName>
</protein>
<dbReference type="CTD" id="20231855"/>
<dbReference type="PIRSF" id="PIRSF000459">
    <property type="entry name" value="TGM_EBP42"/>
    <property type="match status" value="1"/>
</dbReference>
<dbReference type="PANTHER" id="PTHR11590:SF40">
    <property type="entry name" value="HEMOCYTE PROTEIN-GLUTAMINE GAMMA-GLUTAMYLTRANSFERASE-LIKE PROTEIN"/>
    <property type="match status" value="1"/>
</dbReference>
<dbReference type="EMBL" id="KB202014">
    <property type="protein sequence ID" value="ESO92905.1"/>
    <property type="molecule type" value="Genomic_DNA"/>
</dbReference>
<dbReference type="InterPro" id="IPR001102">
    <property type="entry name" value="Transglutaminase_N"/>
</dbReference>
<dbReference type="InterPro" id="IPR002931">
    <property type="entry name" value="Transglutaminase-like"/>
</dbReference>
<dbReference type="InterPro" id="IPR038765">
    <property type="entry name" value="Papain-like_cys_pep_sf"/>
</dbReference>
<dbReference type="InterPro" id="IPR050779">
    <property type="entry name" value="Transglutaminase"/>
</dbReference>
<dbReference type="AlphaFoldDB" id="V4ACU3"/>
<dbReference type="InterPro" id="IPR013783">
    <property type="entry name" value="Ig-like_fold"/>
</dbReference>
<sequence length="633" mass="72688">EKNKIKHQTDCYDNEDLVVRRGFGFQIDVKFNRKINHVDTVVVQIQTGRRPMESKGSIVNFKIPKSGKLKVETELYTWCMDNVKWSDKAVSFELQPIDVIIGTYQMYIETRIEDLDEVSRFHIEDEDIHIIFNPWWPDDEVYMPNSTERDEYVSNEMGRIWVGSSNSHRGRPWNFGQFDKPCLEAALFLLDRAELKEGARRSVISIVRTISAQANSCDDYGVLEGRWSSEYPSNCTKPWAWSGSVSILEEFMKTGKPVKYGQCWVFSGVVTTLLRALGIPTRSVTNFDSAHDTDCSTTIDSHVDEDGKPLDDLDDSVWNFHVWNESWFRRRDLPDGYDGWQAHDATPQEVSDSVMRCGPAPLKAIREGHVYLNYDVPFIFSEVNGDRIYWKVKEDKSMEVCNVDSHSIGKCISTKAIGKPDRHDITHLYKHNEGRAEERRVVSFVHKFGSRKDLDIYIRKFNKDIKMDLKIPETLLGNTLEISVKMKNTSNVSRTIDGRISVCSCFYTGIPAKKIKSEKAYHVIKPKSECIVKFEISSSDYGSKLNPIASMIVYCALQAQETKQHLVKKASFNLTMPNLKIQVPSQMKMREKSEVTVSFKNPLHINLTNSVFTFECAGCYVTTRDKKRSVIFI</sequence>
<dbReference type="Proteomes" id="UP000030746">
    <property type="component" value="Unassembled WGS sequence"/>
</dbReference>
<dbReference type="SUPFAM" id="SSF54001">
    <property type="entry name" value="Cysteine proteinases"/>
    <property type="match status" value="1"/>
</dbReference>
<comment type="similarity">
    <text evidence="1">Belongs to the transglutaminase superfamily. Transglutaminase family.</text>
</comment>
<feature type="binding site" evidence="8">
    <location>
        <position position="438"/>
    </location>
    <ligand>
        <name>Ca(2+)</name>
        <dbReference type="ChEBI" id="CHEBI:29108"/>
    </ligand>
</feature>
<evidence type="ECO:0000256" key="8">
    <source>
        <dbReference type="PIRSR" id="PIRSR000459-2"/>
    </source>
</evidence>
<dbReference type="InterPro" id="IPR036238">
    <property type="entry name" value="Transglutaminase_C_sf"/>
</dbReference>
<keyword evidence="11" id="KW-1185">Reference proteome</keyword>
<dbReference type="OMA" id="MTIDSHF"/>
<dbReference type="InterPro" id="IPR008958">
    <property type="entry name" value="Transglutaminase_C"/>
</dbReference>
<dbReference type="Pfam" id="PF00927">
    <property type="entry name" value="Transglut_C"/>
    <property type="match status" value="1"/>
</dbReference>
<keyword evidence="5" id="KW-0012">Acyltransferase</keyword>
<feature type="domain" description="Transglutaminase-like" evidence="9">
    <location>
        <begin position="255"/>
        <end position="347"/>
    </location>
</feature>
<comment type="cofactor">
    <cofactor evidence="8">
        <name>Ca(2+)</name>
        <dbReference type="ChEBI" id="CHEBI:29108"/>
    </cofactor>
    <text evidence="8">Binds 1 Ca(2+) ion per subunit.</text>
</comment>
<dbReference type="EC" id="2.3.2.13" evidence="6"/>
<dbReference type="SUPFAM" id="SSF49309">
    <property type="entry name" value="Transglutaminase, two C-terminal domains"/>
    <property type="match status" value="2"/>
</dbReference>
<dbReference type="OrthoDB" id="437511at2759"/>
<dbReference type="SUPFAM" id="SSF81296">
    <property type="entry name" value="E set domains"/>
    <property type="match status" value="1"/>
</dbReference>
<dbReference type="PANTHER" id="PTHR11590">
    <property type="entry name" value="PROTEIN-GLUTAMINE GAMMA-GLUTAMYLTRANSFERASE"/>
    <property type="match status" value="1"/>
</dbReference>
<gene>
    <name evidence="10" type="ORF">LOTGIDRAFT_120391</name>
</gene>
<dbReference type="Pfam" id="PF00868">
    <property type="entry name" value="Transglut_N"/>
    <property type="match status" value="1"/>
</dbReference>
<feature type="binding site" evidence="8">
    <location>
        <position position="386"/>
    </location>
    <ligand>
        <name>Ca(2+)</name>
        <dbReference type="ChEBI" id="CHEBI:29108"/>
    </ligand>
</feature>
<keyword evidence="2" id="KW-0808">Transferase</keyword>
<feature type="binding site" evidence="8">
    <location>
        <position position="384"/>
    </location>
    <ligand>
        <name>Ca(2+)</name>
        <dbReference type="ChEBI" id="CHEBI:29108"/>
    </ligand>
</feature>
<evidence type="ECO:0000256" key="4">
    <source>
        <dbReference type="ARBA" id="ARBA00022837"/>
    </source>
</evidence>
<accession>V4ACU3</accession>
<dbReference type="PROSITE" id="PS00547">
    <property type="entry name" value="TRANSGLUTAMINASES"/>
    <property type="match status" value="1"/>
</dbReference>
<feature type="active site" evidence="7">
    <location>
        <position position="321"/>
    </location>
</feature>
<feature type="active site" evidence="7">
    <location>
        <position position="263"/>
    </location>
</feature>
<dbReference type="RefSeq" id="XP_009056589.1">
    <property type="nucleotide sequence ID" value="XM_009058341.1"/>
</dbReference>
<evidence type="ECO:0000256" key="7">
    <source>
        <dbReference type="PIRSR" id="PIRSR000459-1"/>
    </source>
</evidence>
<evidence type="ECO:0000256" key="6">
    <source>
        <dbReference type="ARBA" id="ARBA00024222"/>
    </source>
</evidence>
<dbReference type="HOGENOM" id="CLU_013435_0_2_1"/>
<reference evidence="10 11" key="1">
    <citation type="journal article" date="2013" name="Nature">
        <title>Insights into bilaterian evolution from three spiralian genomes.</title>
        <authorList>
            <person name="Simakov O."/>
            <person name="Marletaz F."/>
            <person name="Cho S.J."/>
            <person name="Edsinger-Gonzales E."/>
            <person name="Havlak P."/>
            <person name="Hellsten U."/>
            <person name="Kuo D.H."/>
            <person name="Larsson T."/>
            <person name="Lv J."/>
            <person name="Arendt D."/>
            <person name="Savage R."/>
            <person name="Osoegawa K."/>
            <person name="de Jong P."/>
            <person name="Grimwood J."/>
            <person name="Chapman J.A."/>
            <person name="Shapiro H."/>
            <person name="Aerts A."/>
            <person name="Otillar R.P."/>
            <person name="Terry A.Y."/>
            <person name="Boore J.L."/>
            <person name="Grigoriev I.V."/>
            <person name="Lindberg D.R."/>
            <person name="Seaver E.C."/>
            <person name="Weisblat D.A."/>
            <person name="Putnam N.H."/>
            <person name="Rokhsar D.S."/>
        </authorList>
    </citation>
    <scope>NUCLEOTIDE SEQUENCE [LARGE SCALE GENOMIC DNA]</scope>
</reference>
<dbReference type="InterPro" id="IPR036985">
    <property type="entry name" value="Transglutaminase-like_sf"/>
</dbReference>
<evidence type="ECO:0000313" key="11">
    <source>
        <dbReference type="Proteomes" id="UP000030746"/>
    </source>
</evidence>
<organism evidence="10 11">
    <name type="scientific">Lottia gigantea</name>
    <name type="common">Giant owl limpet</name>
    <dbReference type="NCBI Taxonomy" id="225164"/>
    <lineage>
        <taxon>Eukaryota</taxon>
        <taxon>Metazoa</taxon>
        <taxon>Spiralia</taxon>
        <taxon>Lophotrochozoa</taxon>
        <taxon>Mollusca</taxon>
        <taxon>Gastropoda</taxon>
        <taxon>Patellogastropoda</taxon>
        <taxon>Lottioidea</taxon>
        <taxon>Lottiidae</taxon>
        <taxon>Lottia</taxon>
    </lineage>
</organism>
<dbReference type="GeneID" id="20231855"/>
<keyword evidence="4 8" id="KW-0106">Calcium</keyword>
<dbReference type="GO" id="GO:0046872">
    <property type="term" value="F:metal ion binding"/>
    <property type="evidence" value="ECO:0007669"/>
    <property type="project" value="UniProtKB-KW"/>
</dbReference>
<feature type="non-terminal residue" evidence="10">
    <location>
        <position position="1"/>
    </location>
</feature>
<evidence type="ECO:0000313" key="10">
    <source>
        <dbReference type="EMBL" id="ESO92905.1"/>
    </source>
</evidence>
<dbReference type="SMART" id="SM00460">
    <property type="entry name" value="TGc"/>
    <property type="match status" value="1"/>
</dbReference>
<dbReference type="KEGG" id="lgi:LOTGIDRAFT_120391"/>
<evidence type="ECO:0000256" key="1">
    <source>
        <dbReference type="ARBA" id="ARBA00005968"/>
    </source>
</evidence>
<dbReference type="InterPro" id="IPR013808">
    <property type="entry name" value="Transglutaminase_AS"/>
</dbReference>
<dbReference type="Gene3D" id="3.90.260.10">
    <property type="entry name" value="Transglutaminase-like"/>
    <property type="match status" value="1"/>
</dbReference>
<evidence type="ECO:0000259" key="9">
    <source>
        <dbReference type="SMART" id="SM00460"/>
    </source>
</evidence>
<name>V4ACU3_LOTGI</name>
<dbReference type="Pfam" id="PF01841">
    <property type="entry name" value="Transglut_core"/>
    <property type="match status" value="1"/>
</dbReference>
<evidence type="ECO:0000256" key="2">
    <source>
        <dbReference type="ARBA" id="ARBA00022679"/>
    </source>
</evidence>
<keyword evidence="3 8" id="KW-0479">Metal-binding</keyword>
<dbReference type="Gene3D" id="2.60.40.10">
    <property type="entry name" value="Immunoglobulins"/>
    <property type="match status" value="3"/>
</dbReference>
<feature type="binding site" evidence="8">
    <location>
        <position position="433"/>
    </location>
    <ligand>
        <name>Ca(2+)</name>
        <dbReference type="ChEBI" id="CHEBI:29108"/>
    </ligand>
</feature>
<evidence type="ECO:0000256" key="3">
    <source>
        <dbReference type="ARBA" id="ARBA00022723"/>
    </source>
</evidence>
<dbReference type="GO" id="GO:0003810">
    <property type="term" value="F:protein-glutamine gamma-glutamyltransferase activity"/>
    <property type="evidence" value="ECO:0007669"/>
    <property type="project" value="UniProtKB-EC"/>
</dbReference>
<dbReference type="FunFam" id="3.90.260.10:FF:000001">
    <property type="entry name" value="Protein-glutamine gamma-glutamyltransferase 2"/>
    <property type="match status" value="1"/>
</dbReference>
<dbReference type="InterPro" id="IPR014756">
    <property type="entry name" value="Ig_E-set"/>
</dbReference>
<proteinExistence type="inferred from homology"/>
<feature type="active site" evidence="7">
    <location>
        <position position="344"/>
    </location>
</feature>